<protein>
    <submittedName>
        <fullName evidence="4">Sugar ABC transporter substrate-binding protein</fullName>
    </submittedName>
</protein>
<dbReference type="PROSITE" id="PS51257">
    <property type="entry name" value="PROKAR_LIPOPROTEIN"/>
    <property type="match status" value="1"/>
</dbReference>
<keyword evidence="2" id="KW-0813">Transport</keyword>
<dbReference type="Proteomes" id="UP000191171">
    <property type="component" value="Unassembled WGS sequence"/>
</dbReference>
<dbReference type="AlphaFoldDB" id="A0A1S8IF01"/>
<proteinExistence type="inferred from homology"/>
<dbReference type="InterPro" id="IPR006059">
    <property type="entry name" value="SBP"/>
</dbReference>
<dbReference type="Pfam" id="PF13416">
    <property type="entry name" value="SBP_bac_8"/>
    <property type="match status" value="1"/>
</dbReference>
<name>A0A1S8IF01_ENTFC</name>
<keyword evidence="3" id="KW-0732">Signal</keyword>
<evidence type="ECO:0000256" key="3">
    <source>
        <dbReference type="ARBA" id="ARBA00022729"/>
    </source>
</evidence>
<dbReference type="GO" id="GO:0015768">
    <property type="term" value="P:maltose transport"/>
    <property type="evidence" value="ECO:0007669"/>
    <property type="project" value="TreeGrafter"/>
</dbReference>
<gene>
    <name evidence="4" type="ORF">B1P95_04725</name>
</gene>
<dbReference type="GO" id="GO:0055052">
    <property type="term" value="C:ATP-binding cassette (ABC) transporter complex, substrate-binding subunit-containing"/>
    <property type="evidence" value="ECO:0007669"/>
    <property type="project" value="TreeGrafter"/>
</dbReference>
<sequence>MKMKKRSVKQLGLGLISLGILGGLAACGNGNSSAEGEADEGKTLTVSVDSGYKDYINEIKNTFEKENDVKIKLVEKDMFDQLESLALDGPAGKGPDVMMAAYDRIGALGQQGHLAEVKLGNEAAYDETDKAQVTYDGKIYGEPAVIETLVLYYNKDLVDTAPSTFKDLENLSKDSRFAFESEAGKNTGFLAKWTDFYYSYGLIAGYGGYVFGDDGTNPSDIGLNNAGAVEGISYATDWFKNVWPKGMQDIKSAGDFASQQFMSNKTAAIIDGPWQAQTYKENNINYGVAKIPTLNNGQPYQPFGGGKGWVVSNYAKNKDLSQKWLDYVTNQENQEKFFEMVNEIPANQQARETAKAKNDELTTAVIEQYETAQAMPNIPEMGEVWTGAENLMFDAASGSKTPKESADEAVKTISEAIEQKY</sequence>
<evidence type="ECO:0000313" key="5">
    <source>
        <dbReference type="Proteomes" id="UP000191171"/>
    </source>
</evidence>
<dbReference type="PANTHER" id="PTHR30061">
    <property type="entry name" value="MALTOSE-BINDING PERIPLASMIC PROTEIN"/>
    <property type="match status" value="1"/>
</dbReference>
<organism evidence="4 5">
    <name type="scientific">Enterococcus faecium</name>
    <name type="common">Streptococcus faecium</name>
    <dbReference type="NCBI Taxonomy" id="1352"/>
    <lineage>
        <taxon>Bacteria</taxon>
        <taxon>Bacillati</taxon>
        <taxon>Bacillota</taxon>
        <taxon>Bacilli</taxon>
        <taxon>Lactobacillales</taxon>
        <taxon>Enterococcaceae</taxon>
        <taxon>Enterococcus</taxon>
    </lineage>
</organism>
<accession>A0A1S8IF01</accession>
<reference evidence="4 5" key="1">
    <citation type="submission" date="2017-02" db="EMBL/GenBank/DDBJ databases">
        <title>Clonality and virulence of isolates of VRE in Hematopoietic Stem Cell Transplanted (HSCT) patients.</title>
        <authorList>
            <person name="Marchi A.P."/>
            <person name="Martins R.C."/>
            <person name="Marie S.K."/>
            <person name="Levin A.S."/>
            <person name="Costa S.F."/>
        </authorList>
    </citation>
    <scope>NUCLEOTIDE SEQUENCE [LARGE SCALE GENOMIC DNA]</scope>
    <source>
        <strain evidence="4 5">LIM1759</strain>
    </source>
</reference>
<evidence type="ECO:0000256" key="1">
    <source>
        <dbReference type="ARBA" id="ARBA00008520"/>
    </source>
</evidence>
<comment type="caution">
    <text evidence="4">The sequence shown here is derived from an EMBL/GenBank/DDBJ whole genome shotgun (WGS) entry which is preliminary data.</text>
</comment>
<comment type="similarity">
    <text evidence="1">Belongs to the bacterial solute-binding protein 1 family.</text>
</comment>
<evidence type="ECO:0000313" key="4">
    <source>
        <dbReference type="EMBL" id="OOL83289.1"/>
    </source>
</evidence>
<dbReference type="EMBL" id="MVGJ01000020">
    <property type="protein sequence ID" value="OOL83289.1"/>
    <property type="molecule type" value="Genomic_DNA"/>
</dbReference>
<evidence type="ECO:0000256" key="2">
    <source>
        <dbReference type="ARBA" id="ARBA00022448"/>
    </source>
</evidence>
<dbReference type="Gene3D" id="3.40.190.10">
    <property type="entry name" value="Periplasmic binding protein-like II"/>
    <property type="match status" value="2"/>
</dbReference>
<dbReference type="GO" id="GO:1901982">
    <property type="term" value="F:maltose binding"/>
    <property type="evidence" value="ECO:0007669"/>
    <property type="project" value="TreeGrafter"/>
</dbReference>
<dbReference type="GO" id="GO:0042956">
    <property type="term" value="P:maltodextrin transmembrane transport"/>
    <property type="evidence" value="ECO:0007669"/>
    <property type="project" value="TreeGrafter"/>
</dbReference>
<dbReference type="SUPFAM" id="SSF53850">
    <property type="entry name" value="Periplasmic binding protein-like II"/>
    <property type="match status" value="1"/>
</dbReference>
<dbReference type="PANTHER" id="PTHR30061:SF50">
    <property type="entry name" value="MALTOSE_MALTODEXTRIN-BINDING PERIPLASMIC PROTEIN"/>
    <property type="match status" value="1"/>
</dbReference>